<accession>A0A2J6RSV9</accession>
<dbReference type="PANTHER" id="PTHR46072">
    <property type="entry name" value="AMIDASE-RELATED-RELATED"/>
    <property type="match status" value="1"/>
</dbReference>
<gene>
    <name evidence="8" type="ORF">L207DRAFT_329446</name>
</gene>
<dbReference type="InterPro" id="IPR036928">
    <property type="entry name" value="AS_sf"/>
</dbReference>
<evidence type="ECO:0000256" key="4">
    <source>
        <dbReference type="ARBA" id="ARBA00022801"/>
    </source>
</evidence>
<reference evidence="8 9" key="1">
    <citation type="submission" date="2016-04" db="EMBL/GenBank/DDBJ databases">
        <title>A degradative enzymes factory behind the ericoid mycorrhizal symbiosis.</title>
        <authorList>
            <consortium name="DOE Joint Genome Institute"/>
            <person name="Martino E."/>
            <person name="Morin E."/>
            <person name="Grelet G."/>
            <person name="Kuo A."/>
            <person name="Kohler A."/>
            <person name="Daghino S."/>
            <person name="Barry K."/>
            <person name="Choi C."/>
            <person name="Cichocki N."/>
            <person name="Clum A."/>
            <person name="Copeland A."/>
            <person name="Hainaut M."/>
            <person name="Haridas S."/>
            <person name="Labutti K."/>
            <person name="Lindquist E."/>
            <person name="Lipzen A."/>
            <person name="Khouja H.-R."/>
            <person name="Murat C."/>
            <person name="Ohm R."/>
            <person name="Olson A."/>
            <person name="Spatafora J."/>
            <person name="Veneault-Fourrey C."/>
            <person name="Henrissat B."/>
            <person name="Grigoriev I."/>
            <person name="Martin F."/>
            <person name="Perotto S."/>
        </authorList>
    </citation>
    <scope>NUCLEOTIDE SEQUENCE [LARGE SCALE GENOMIC DNA]</scope>
    <source>
        <strain evidence="8 9">F</strain>
    </source>
</reference>
<dbReference type="STRING" id="1149755.A0A2J6RSV9"/>
<dbReference type="OrthoDB" id="6428749at2759"/>
<dbReference type="PANTHER" id="PTHR46072:SF4">
    <property type="entry name" value="AMIDASE C550.07-RELATED"/>
    <property type="match status" value="1"/>
</dbReference>
<feature type="active site" description="Acyl-ester intermediate" evidence="5">
    <location>
        <position position="241"/>
    </location>
</feature>
<evidence type="ECO:0000256" key="2">
    <source>
        <dbReference type="ARBA" id="ARBA00009199"/>
    </source>
</evidence>
<dbReference type="InterPro" id="IPR023631">
    <property type="entry name" value="Amidase_dom"/>
</dbReference>
<dbReference type="Pfam" id="PF01425">
    <property type="entry name" value="Amidase"/>
    <property type="match status" value="1"/>
</dbReference>
<dbReference type="PROSITE" id="PS00571">
    <property type="entry name" value="AMIDASES"/>
    <property type="match status" value="1"/>
</dbReference>
<dbReference type="EC" id="3.5.1.4" evidence="3"/>
<feature type="active site" description="Charge relay system" evidence="5">
    <location>
        <position position="217"/>
    </location>
</feature>
<evidence type="ECO:0000313" key="9">
    <source>
        <dbReference type="Proteomes" id="UP000235786"/>
    </source>
</evidence>
<evidence type="ECO:0000313" key="8">
    <source>
        <dbReference type="EMBL" id="PMD41607.1"/>
    </source>
</evidence>
<dbReference type="Proteomes" id="UP000235786">
    <property type="component" value="Unassembled WGS sequence"/>
</dbReference>
<comment type="similarity">
    <text evidence="2">Belongs to the amidase family.</text>
</comment>
<feature type="binding site" evidence="6">
    <location>
        <position position="191"/>
    </location>
    <ligand>
        <name>substrate</name>
    </ligand>
</feature>
<feature type="binding site" evidence="6">
    <location>
        <position position="217"/>
    </location>
    <ligand>
        <name>substrate</name>
    </ligand>
</feature>
<organism evidence="8 9">
    <name type="scientific">Hyaloscypha variabilis (strain UAMH 11265 / GT02V1 / F)</name>
    <name type="common">Meliniomyces variabilis</name>
    <dbReference type="NCBI Taxonomy" id="1149755"/>
    <lineage>
        <taxon>Eukaryota</taxon>
        <taxon>Fungi</taxon>
        <taxon>Dikarya</taxon>
        <taxon>Ascomycota</taxon>
        <taxon>Pezizomycotina</taxon>
        <taxon>Leotiomycetes</taxon>
        <taxon>Helotiales</taxon>
        <taxon>Hyaloscyphaceae</taxon>
        <taxon>Hyaloscypha</taxon>
        <taxon>Hyaloscypha variabilis</taxon>
    </lineage>
</organism>
<dbReference type="SUPFAM" id="SSF75304">
    <property type="entry name" value="Amidase signature (AS) enzymes"/>
    <property type="match status" value="1"/>
</dbReference>
<dbReference type="GO" id="GO:0004040">
    <property type="term" value="F:amidase activity"/>
    <property type="evidence" value="ECO:0007669"/>
    <property type="project" value="UniProtKB-EC"/>
</dbReference>
<dbReference type="PIRSF" id="PIRSF001221">
    <property type="entry name" value="Amidase_fungi"/>
    <property type="match status" value="1"/>
</dbReference>
<feature type="domain" description="Amidase" evidence="7">
    <location>
        <begin position="86"/>
        <end position="549"/>
    </location>
</feature>
<protein>
    <recommendedName>
        <fullName evidence="3">amidase</fullName>
        <ecNumber evidence="3">3.5.1.4</ecNumber>
    </recommendedName>
</protein>
<evidence type="ECO:0000256" key="6">
    <source>
        <dbReference type="PIRSR" id="PIRSR001221-2"/>
    </source>
</evidence>
<keyword evidence="4" id="KW-0378">Hydrolase</keyword>
<name>A0A2J6RSV9_HYAVF</name>
<dbReference type="AlphaFoldDB" id="A0A2J6RSV9"/>
<dbReference type="Gene3D" id="3.90.1300.10">
    <property type="entry name" value="Amidase signature (AS) domain"/>
    <property type="match status" value="1"/>
</dbReference>
<proteinExistence type="inferred from homology"/>
<feature type="binding site" evidence="6">
    <location>
        <begin position="238"/>
        <end position="241"/>
    </location>
    <ligand>
        <name>substrate</name>
    </ligand>
</feature>
<evidence type="ECO:0000256" key="3">
    <source>
        <dbReference type="ARBA" id="ARBA00012922"/>
    </source>
</evidence>
<feature type="active site" description="Charge relay system" evidence="5">
    <location>
        <position position="142"/>
    </location>
</feature>
<comment type="catalytic activity">
    <reaction evidence="1">
        <text>a monocarboxylic acid amide + H2O = a monocarboxylate + NH4(+)</text>
        <dbReference type="Rhea" id="RHEA:12020"/>
        <dbReference type="ChEBI" id="CHEBI:15377"/>
        <dbReference type="ChEBI" id="CHEBI:28938"/>
        <dbReference type="ChEBI" id="CHEBI:35757"/>
        <dbReference type="ChEBI" id="CHEBI:83628"/>
        <dbReference type="EC" id="3.5.1.4"/>
    </reaction>
</comment>
<evidence type="ECO:0000256" key="5">
    <source>
        <dbReference type="PIRSR" id="PIRSR001221-1"/>
    </source>
</evidence>
<evidence type="ECO:0000259" key="7">
    <source>
        <dbReference type="Pfam" id="PF01425"/>
    </source>
</evidence>
<dbReference type="EMBL" id="KZ613944">
    <property type="protein sequence ID" value="PMD41607.1"/>
    <property type="molecule type" value="Genomic_DNA"/>
</dbReference>
<dbReference type="InterPro" id="IPR020556">
    <property type="entry name" value="Amidase_CS"/>
</dbReference>
<sequence>MAPSSKRKPNRPWQEIAKEAQEYRDASLATFAQDFPTTITSDVSDLRNDSTNVPAVVFGAQNLKITESLPEELVKLLANGELRAVDVTIAFLRRAALAQKLTNCITELLPDRALRRAKELDAYFQKHGKPIGPLHGLPISVKEMIGMKDLGLNAGYVAWWGKVATEDAHVLQILWDAGAVFHARTTQPQSMMHLETDNNLYGVTVNPYNRNVSAGGSSGGEGALIGMRGSCLGIGSDIGGSIRNPAANCGIYGFKPTAFRIPTDGWCSTMAGADPIPGVIGPMSSSLEGIRLFMKTVIDSKPWLSEPALLPLPWSSDIQLSPIKPLKIAIMWHDGVVRPHPPITRALHEAVVHLKTIPNVEVVEWKPYLHDEAWAIISSLYFTDGGAEDAATIAESGEPWRPLTTWMLKENSGVKKLTAQKLYYWQEEREAYRKEYAKAWNDTATGKYERGHLEGMVDAILCPAGPGVAPKHNTAKYWGYTSQWNLLDYPAVVFPVGRADKNVDILPNDFVPLSGKDEENWALYDVDEFHDLPISLQLVGRRFEDEKVLATLDYILSNHQ</sequence>
<keyword evidence="9" id="KW-1185">Reference proteome</keyword>
<evidence type="ECO:0000256" key="1">
    <source>
        <dbReference type="ARBA" id="ARBA00001311"/>
    </source>
</evidence>